<keyword evidence="2" id="KW-1185">Reference proteome</keyword>
<gene>
    <name evidence="1" type="ORF">NM961_23745</name>
</gene>
<accession>A0ABT1QZQ1</accession>
<name>A0ABT1QZQ1_9GAMM</name>
<evidence type="ECO:0000313" key="1">
    <source>
        <dbReference type="EMBL" id="MCQ4167728.1"/>
    </source>
</evidence>
<organism evidence="1 2">
    <name type="scientific">Tahibacter harae</name>
    <dbReference type="NCBI Taxonomy" id="2963937"/>
    <lineage>
        <taxon>Bacteria</taxon>
        <taxon>Pseudomonadati</taxon>
        <taxon>Pseudomonadota</taxon>
        <taxon>Gammaproteobacteria</taxon>
        <taxon>Lysobacterales</taxon>
        <taxon>Rhodanobacteraceae</taxon>
        <taxon>Tahibacter</taxon>
    </lineage>
</organism>
<evidence type="ECO:0000313" key="2">
    <source>
        <dbReference type="Proteomes" id="UP001165498"/>
    </source>
</evidence>
<dbReference type="RefSeq" id="WP_255916909.1">
    <property type="nucleotide sequence ID" value="NZ_JANFQO010000062.1"/>
</dbReference>
<proteinExistence type="predicted"/>
<dbReference type="Proteomes" id="UP001165498">
    <property type="component" value="Unassembled WGS sequence"/>
</dbReference>
<sequence length="207" mass="23186">MGISPLASMEIFATSAAVRRERERSLLSHLAASSNVSLANIYPNEFMRSMIENRRPHFELREAANLTTSLLKVAENSCYGRIRFFSVRGERPMESDWSSANDLCVKALDAGYCDSVMLVRGCSTKWFFGSRWSRAVIAVADVAKLAVLSNLDLLQYGRLEEVLGMLDFSGKPSRYCKKGWSKVVRECRDDPRFRNLLIEANGLTGSG</sequence>
<reference evidence="1" key="1">
    <citation type="submission" date="2022-07" db="EMBL/GenBank/DDBJ databases">
        <title>Tahibacter sp., a new gammaproteobacterium isolated from the silt sample collected at pig farm.</title>
        <authorList>
            <person name="Chen H."/>
        </authorList>
    </citation>
    <scope>NUCLEOTIDE SEQUENCE</scope>
    <source>
        <strain evidence="1">P2K</strain>
    </source>
</reference>
<comment type="caution">
    <text evidence="1">The sequence shown here is derived from an EMBL/GenBank/DDBJ whole genome shotgun (WGS) entry which is preliminary data.</text>
</comment>
<protein>
    <submittedName>
        <fullName evidence="1">Uncharacterized protein</fullName>
    </submittedName>
</protein>
<dbReference type="EMBL" id="JANFQO010000062">
    <property type="protein sequence ID" value="MCQ4167728.1"/>
    <property type="molecule type" value="Genomic_DNA"/>
</dbReference>